<dbReference type="GO" id="GO:0008237">
    <property type="term" value="F:metallopeptidase activity"/>
    <property type="evidence" value="ECO:0007669"/>
    <property type="project" value="UniProtKB-KW"/>
</dbReference>
<evidence type="ECO:0000313" key="6">
    <source>
        <dbReference type="Proteomes" id="UP000634134"/>
    </source>
</evidence>
<organism evidence="5 6">
    <name type="scientific">Dyadobacter subterraneus</name>
    <dbReference type="NCBI Taxonomy" id="2773304"/>
    <lineage>
        <taxon>Bacteria</taxon>
        <taxon>Pseudomonadati</taxon>
        <taxon>Bacteroidota</taxon>
        <taxon>Cytophagia</taxon>
        <taxon>Cytophagales</taxon>
        <taxon>Spirosomataceae</taxon>
        <taxon>Dyadobacter</taxon>
    </lineage>
</organism>
<evidence type="ECO:0000256" key="2">
    <source>
        <dbReference type="SAM" id="MobiDB-lite"/>
    </source>
</evidence>
<keyword evidence="5" id="KW-0645">Protease</keyword>
<evidence type="ECO:0000256" key="1">
    <source>
        <dbReference type="SAM" id="Coils"/>
    </source>
</evidence>
<keyword evidence="5" id="KW-0378">Hydrolase</keyword>
<proteinExistence type="predicted"/>
<dbReference type="Gene3D" id="3.30.2010.10">
    <property type="entry name" value="Metalloproteases ('zincins'), catalytic domain"/>
    <property type="match status" value="1"/>
</dbReference>
<feature type="coiled-coil region" evidence="1">
    <location>
        <begin position="488"/>
        <end position="557"/>
    </location>
</feature>
<keyword evidence="6" id="KW-1185">Reference proteome</keyword>
<sequence>MKSFFNLFSDALVSSFGWMLVHSLWQGALLVLVASIALYLLRKSPATVRYTVGILTLSIQVISSLVTFFYYYFNATPKVLSSALKNTAHNVADWKTLTYELSLTSKVQLWLTAHIQELVICWLIGAAVLVVRFLGGWIYTEYLRHNSRLVMNKEWRARFGVLTAKLKVYQSIELKESSKILTPMVIGTLQPVVLIPIGLLLGFPTAQIEAILAHELAHIRRHDYLVNILQSFVEVIFFFHPALWWLSERVRVEREHCCDDLAIEACGDRLSLAHALVGIAEFKANHSLAMAFASKKPLLLQRVKRVLGVAPKSTRIFGGLPVTMLFIAALIGVSVYAVGQDTLKKKKAKAKTHQVSVKRSKPIIVRDENGALAAIESEPDIDLEVPEIDENINININEALDESEFPFMNDSLKSKMSDFHQKMGVLQKQMEPLQTRMHELQLEMEKRQFEMEHFDRDREKIDWKKDNANEIRQGLLEKRSNLLHPDIKSKTKLNEADLEKQLADFEQQIKAQEQVITKLNSDLANNLKEAEKAGEPYRDMEKEMDQLSGKMDEIGKNMGLASLGLKDLHPAPPRPARAPGAPRAPKRIGKPAIAAPPAPASPASPASPAISTKTPPAPPAAPAKK</sequence>
<dbReference type="InterPro" id="IPR008756">
    <property type="entry name" value="Peptidase_M56"/>
</dbReference>
<feature type="transmembrane region" description="Helical" evidence="3">
    <location>
        <begin position="53"/>
        <end position="73"/>
    </location>
</feature>
<feature type="compositionally biased region" description="Pro residues" evidence="2">
    <location>
        <begin position="615"/>
        <end position="625"/>
    </location>
</feature>
<feature type="transmembrane region" description="Helical" evidence="3">
    <location>
        <begin position="224"/>
        <end position="246"/>
    </location>
</feature>
<dbReference type="PANTHER" id="PTHR34978">
    <property type="entry name" value="POSSIBLE SENSOR-TRANSDUCER PROTEIN BLAR"/>
    <property type="match status" value="1"/>
</dbReference>
<dbReference type="InterPro" id="IPR052173">
    <property type="entry name" value="Beta-lactam_resp_regulator"/>
</dbReference>
<keyword evidence="3" id="KW-1133">Transmembrane helix</keyword>
<dbReference type="EMBL" id="JACYGY010000002">
    <property type="protein sequence ID" value="MBE9465838.1"/>
    <property type="molecule type" value="Genomic_DNA"/>
</dbReference>
<feature type="transmembrane region" description="Helical" evidence="3">
    <location>
        <begin position="184"/>
        <end position="203"/>
    </location>
</feature>
<dbReference type="Pfam" id="PF05569">
    <property type="entry name" value="Peptidase_M56"/>
    <property type="match status" value="1"/>
</dbReference>
<keyword evidence="1" id="KW-0175">Coiled coil</keyword>
<evidence type="ECO:0000259" key="4">
    <source>
        <dbReference type="Pfam" id="PF05569"/>
    </source>
</evidence>
<feature type="transmembrane region" description="Helical" evidence="3">
    <location>
        <begin position="316"/>
        <end position="339"/>
    </location>
</feature>
<dbReference type="CDD" id="cd07341">
    <property type="entry name" value="M56_BlaR1_MecR1_like"/>
    <property type="match status" value="1"/>
</dbReference>
<feature type="transmembrane region" description="Helical" evidence="3">
    <location>
        <begin position="20"/>
        <end position="41"/>
    </location>
</feature>
<feature type="compositionally biased region" description="Low complexity" evidence="2">
    <location>
        <begin position="603"/>
        <end position="614"/>
    </location>
</feature>
<keyword evidence="5" id="KW-0482">Metalloprotease</keyword>
<dbReference type="Proteomes" id="UP000634134">
    <property type="component" value="Unassembled WGS sequence"/>
</dbReference>
<evidence type="ECO:0000256" key="3">
    <source>
        <dbReference type="SAM" id="Phobius"/>
    </source>
</evidence>
<feature type="domain" description="Peptidase M56" evidence="4">
    <location>
        <begin position="43"/>
        <end position="285"/>
    </location>
</feature>
<dbReference type="RefSeq" id="WP_194124121.1">
    <property type="nucleotide sequence ID" value="NZ_JACYGY010000002.1"/>
</dbReference>
<evidence type="ECO:0000313" key="5">
    <source>
        <dbReference type="EMBL" id="MBE9465838.1"/>
    </source>
</evidence>
<feature type="transmembrane region" description="Helical" evidence="3">
    <location>
        <begin position="109"/>
        <end position="134"/>
    </location>
</feature>
<reference evidence="6" key="1">
    <citation type="submission" date="2023-07" db="EMBL/GenBank/DDBJ databases">
        <title>Dyadobacter sp. nov 'subterranea' isolated from contaminted grondwater.</title>
        <authorList>
            <person name="Szabo I."/>
            <person name="Al-Omari J."/>
            <person name="Szerdahelyi S.G."/>
            <person name="Rado J."/>
        </authorList>
    </citation>
    <scope>NUCLEOTIDE SEQUENCE [LARGE SCALE GENOMIC DNA]</scope>
    <source>
        <strain evidence="6">UP-52</strain>
    </source>
</reference>
<gene>
    <name evidence="5" type="ORF">IEE83_28510</name>
</gene>
<dbReference type="Gene3D" id="1.20.120.330">
    <property type="entry name" value="Nucleotidyltransferases domain 2"/>
    <property type="match status" value="1"/>
</dbReference>
<comment type="caution">
    <text evidence="5">The sequence shown here is derived from an EMBL/GenBank/DDBJ whole genome shotgun (WGS) entry which is preliminary data.</text>
</comment>
<name>A0ABR9WK00_9BACT</name>
<accession>A0ABR9WK00</accession>
<keyword evidence="3" id="KW-0472">Membrane</keyword>
<feature type="region of interest" description="Disordered" evidence="2">
    <location>
        <begin position="560"/>
        <end position="625"/>
    </location>
</feature>
<dbReference type="PANTHER" id="PTHR34978:SF3">
    <property type="entry name" value="SLR0241 PROTEIN"/>
    <property type="match status" value="1"/>
</dbReference>
<protein>
    <submittedName>
        <fullName evidence="5">M48 family metalloprotease</fullName>
    </submittedName>
</protein>
<keyword evidence="3" id="KW-0812">Transmembrane</keyword>